<organism evidence="1 2">
    <name type="scientific">Pseudomonas kurunegalensis</name>
    <dbReference type="NCBI Taxonomy" id="485880"/>
    <lineage>
        <taxon>Bacteria</taxon>
        <taxon>Pseudomonadati</taxon>
        <taxon>Pseudomonadota</taxon>
        <taxon>Gammaproteobacteria</taxon>
        <taxon>Pseudomonadales</taxon>
        <taxon>Pseudomonadaceae</taxon>
        <taxon>Pseudomonas</taxon>
    </lineage>
</organism>
<sequence length="306" mass="34580">MTQLWEPVNGVFTATASWLPSLDFSIDYWSLFTTVIGALAGAWLGAWAAQRIAARHKLRDELQKELRSTNAGIMLSYTITNLSYALKKQHIKKLKESYDSDCLLFELYKQEKANGAGKEPFKMSPNLDRLEEVAPPISALQNIVMGQISTTGRAIASVTGLADAIGNLNDTLRGRNHLLEKIKEDDLPHGAKIEHFYLGIPYAEGKANIEYGCYVQALWLYTNDVIFFSMKLSEDLREHGLHVAKKYTKKFRGDAPKVSDFDWSKAEQEGLLPRDEEYDGWLSGFPASPKKESFSTLHRLRKRIFS</sequence>
<evidence type="ECO:0000313" key="1">
    <source>
        <dbReference type="EMBL" id="MBV4518399.1"/>
    </source>
</evidence>
<evidence type="ECO:0000313" key="2">
    <source>
        <dbReference type="Proteomes" id="UP000624243"/>
    </source>
</evidence>
<dbReference type="EMBL" id="JABWSB020000030">
    <property type="protein sequence ID" value="MBV4518399.1"/>
    <property type="molecule type" value="Genomic_DNA"/>
</dbReference>
<accession>A0ACC5UVB8</accession>
<gene>
    <name evidence="1" type="ORF">HU758_024825</name>
</gene>
<reference evidence="1 2" key="1">
    <citation type="journal article" date="2020" name="Microorganisms">
        <title>Reliable Identification of Environmental Pseudomonas Isolates Using the rpoD Gene.</title>
        <authorList>
            <consortium name="The Broad Institute Genome Sequencing Platform"/>
            <person name="Girard L."/>
            <person name="Lood C."/>
            <person name="Rokni-Zadeh H."/>
            <person name="van Noort V."/>
            <person name="Lavigne R."/>
            <person name="De Mot R."/>
        </authorList>
    </citation>
    <scope>NUCLEOTIDE SEQUENCE [LARGE SCALE GENOMIC DNA]</scope>
    <source>
        <strain evidence="1 2">RW1P2</strain>
    </source>
</reference>
<comment type="caution">
    <text evidence="1">The sequence shown here is derived from an EMBL/GenBank/DDBJ whole genome shotgun (WGS) entry which is preliminary data.</text>
</comment>
<protein>
    <submittedName>
        <fullName evidence="1">Uncharacterized protein</fullName>
    </submittedName>
</protein>
<name>A0ACC5UVB8_9PSED</name>
<keyword evidence="2" id="KW-1185">Reference proteome</keyword>
<dbReference type="Proteomes" id="UP000624243">
    <property type="component" value="Unassembled WGS sequence"/>
</dbReference>
<proteinExistence type="predicted"/>